<accession>A0A9W4XIM8</accession>
<protein>
    <submittedName>
        <fullName evidence="3">Uncharacterized protein</fullName>
    </submittedName>
</protein>
<feature type="region of interest" description="Disordered" evidence="1">
    <location>
        <begin position="91"/>
        <end position="114"/>
    </location>
</feature>
<evidence type="ECO:0000256" key="2">
    <source>
        <dbReference type="SAM" id="SignalP"/>
    </source>
</evidence>
<keyword evidence="2" id="KW-0732">Signal</keyword>
<feature type="signal peptide" evidence="2">
    <location>
        <begin position="1"/>
        <end position="20"/>
    </location>
</feature>
<sequence length="263" mass="29668">MRSLITALIVIAMAIGLATTAPPHKYLSSEPSLTSNTTTATTAATAISRLFSRSAMLPWIWSPQNSNTKRGYVPNRCRLFPWRWTRFNTIPQNTTTTTAPPELPSNVLIPPNIQPPDNTTACKDLPKPYRPHPPPYALSECMEKSQRLDDPCWQYWLEQLWCFAMDQSEHPGPVELPLPSPPSNITIRVNAKREPADVVGPRPHLPHLDSSITWDYMSPSGQVEEVEEAEEVEKIEETEEVEEVEEIEEIEEVSMPTSYPILP</sequence>
<dbReference type="AlphaFoldDB" id="A0A9W4XIM8"/>
<reference evidence="3" key="1">
    <citation type="submission" date="2023-01" db="EMBL/GenBank/DDBJ databases">
        <authorList>
            <person name="Van Ghelder C."/>
            <person name="Rancurel C."/>
        </authorList>
    </citation>
    <scope>NUCLEOTIDE SEQUENCE</scope>
    <source>
        <strain evidence="3">CNCM I-4278</strain>
    </source>
</reference>
<keyword evidence="4" id="KW-1185">Reference proteome</keyword>
<evidence type="ECO:0000256" key="1">
    <source>
        <dbReference type="SAM" id="MobiDB-lite"/>
    </source>
</evidence>
<evidence type="ECO:0000313" key="4">
    <source>
        <dbReference type="Proteomes" id="UP001152607"/>
    </source>
</evidence>
<feature type="chain" id="PRO_5040887358" evidence="2">
    <location>
        <begin position="21"/>
        <end position="263"/>
    </location>
</feature>
<name>A0A9W4XIM8_9PLEO</name>
<comment type="caution">
    <text evidence="3">The sequence shown here is derived from an EMBL/GenBank/DDBJ whole genome shotgun (WGS) entry which is preliminary data.</text>
</comment>
<dbReference type="Proteomes" id="UP001152607">
    <property type="component" value="Unassembled WGS sequence"/>
</dbReference>
<gene>
    <name evidence="3" type="ORF">PDIGIT_LOCUS2914</name>
</gene>
<proteinExistence type="predicted"/>
<evidence type="ECO:0000313" key="3">
    <source>
        <dbReference type="EMBL" id="CAI6303132.1"/>
    </source>
</evidence>
<organism evidence="3 4">
    <name type="scientific">Periconia digitata</name>
    <dbReference type="NCBI Taxonomy" id="1303443"/>
    <lineage>
        <taxon>Eukaryota</taxon>
        <taxon>Fungi</taxon>
        <taxon>Dikarya</taxon>
        <taxon>Ascomycota</taxon>
        <taxon>Pezizomycotina</taxon>
        <taxon>Dothideomycetes</taxon>
        <taxon>Pleosporomycetidae</taxon>
        <taxon>Pleosporales</taxon>
        <taxon>Massarineae</taxon>
        <taxon>Periconiaceae</taxon>
        <taxon>Periconia</taxon>
    </lineage>
</organism>
<dbReference type="EMBL" id="CAOQHR010000002">
    <property type="protein sequence ID" value="CAI6303132.1"/>
    <property type="molecule type" value="Genomic_DNA"/>
</dbReference>